<proteinExistence type="predicted"/>
<dbReference type="Proteomes" id="UP000762676">
    <property type="component" value="Unassembled WGS sequence"/>
</dbReference>
<organism evidence="2 3">
    <name type="scientific">Elysia marginata</name>
    <dbReference type="NCBI Taxonomy" id="1093978"/>
    <lineage>
        <taxon>Eukaryota</taxon>
        <taxon>Metazoa</taxon>
        <taxon>Spiralia</taxon>
        <taxon>Lophotrochozoa</taxon>
        <taxon>Mollusca</taxon>
        <taxon>Gastropoda</taxon>
        <taxon>Heterobranchia</taxon>
        <taxon>Euthyneura</taxon>
        <taxon>Panpulmonata</taxon>
        <taxon>Sacoglossa</taxon>
        <taxon>Placobranchoidea</taxon>
        <taxon>Plakobranchidae</taxon>
        <taxon>Elysia</taxon>
    </lineage>
</organism>
<evidence type="ECO:0000313" key="3">
    <source>
        <dbReference type="Proteomes" id="UP000762676"/>
    </source>
</evidence>
<sequence>MLPAHVVLVENTGKESNDYVGLKKSLLDRETNDDDDDDDDDDDVNDAAAADDDDDGGIVLLCMLKTRLDSST</sequence>
<gene>
    <name evidence="2" type="ORF">ElyMa_003652500</name>
</gene>
<dbReference type="AlphaFoldDB" id="A0AAV4EXI8"/>
<evidence type="ECO:0000313" key="2">
    <source>
        <dbReference type="EMBL" id="GFR65261.1"/>
    </source>
</evidence>
<dbReference type="EMBL" id="BMAT01007483">
    <property type="protein sequence ID" value="GFR65261.1"/>
    <property type="molecule type" value="Genomic_DNA"/>
</dbReference>
<evidence type="ECO:0000256" key="1">
    <source>
        <dbReference type="SAM" id="MobiDB-lite"/>
    </source>
</evidence>
<feature type="compositionally biased region" description="Acidic residues" evidence="1">
    <location>
        <begin position="31"/>
        <end position="54"/>
    </location>
</feature>
<reference evidence="2 3" key="1">
    <citation type="journal article" date="2021" name="Elife">
        <title>Chloroplast acquisition without the gene transfer in kleptoplastic sea slugs, Plakobranchus ocellatus.</title>
        <authorList>
            <person name="Maeda T."/>
            <person name="Takahashi S."/>
            <person name="Yoshida T."/>
            <person name="Shimamura S."/>
            <person name="Takaki Y."/>
            <person name="Nagai Y."/>
            <person name="Toyoda A."/>
            <person name="Suzuki Y."/>
            <person name="Arimoto A."/>
            <person name="Ishii H."/>
            <person name="Satoh N."/>
            <person name="Nishiyama T."/>
            <person name="Hasebe M."/>
            <person name="Maruyama T."/>
            <person name="Minagawa J."/>
            <person name="Obokata J."/>
            <person name="Shigenobu S."/>
        </authorList>
    </citation>
    <scope>NUCLEOTIDE SEQUENCE [LARGE SCALE GENOMIC DNA]</scope>
</reference>
<accession>A0AAV4EXI8</accession>
<keyword evidence="3" id="KW-1185">Reference proteome</keyword>
<feature type="region of interest" description="Disordered" evidence="1">
    <location>
        <begin position="25"/>
        <end position="54"/>
    </location>
</feature>
<name>A0AAV4EXI8_9GAST</name>
<comment type="caution">
    <text evidence="2">The sequence shown here is derived from an EMBL/GenBank/DDBJ whole genome shotgun (WGS) entry which is preliminary data.</text>
</comment>
<protein>
    <submittedName>
        <fullName evidence="2">Uncharacterized protein</fullName>
    </submittedName>
</protein>